<evidence type="ECO:0000313" key="4">
    <source>
        <dbReference type="EMBL" id="GJM64291.1"/>
    </source>
</evidence>
<accession>A0AAN4W411</accession>
<name>A0AAN4W411_9BACT</name>
<comment type="caution">
    <text evidence="4">The sequence shown here is derived from an EMBL/GenBank/DDBJ whole genome shotgun (WGS) entry which is preliminary data.</text>
</comment>
<dbReference type="Pfam" id="PF02449">
    <property type="entry name" value="Glyco_hydro_42"/>
    <property type="match status" value="1"/>
</dbReference>
<keyword evidence="1" id="KW-0378">Hydrolase</keyword>
<dbReference type="SUPFAM" id="SSF51445">
    <property type="entry name" value="(Trans)glycosidases"/>
    <property type="match status" value="1"/>
</dbReference>
<keyword evidence="5" id="KW-1185">Reference proteome</keyword>
<proteinExistence type="predicted"/>
<dbReference type="AlphaFoldDB" id="A0AAN4W411"/>
<evidence type="ECO:0000259" key="3">
    <source>
        <dbReference type="Pfam" id="PF02449"/>
    </source>
</evidence>
<dbReference type="InterPro" id="IPR013529">
    <property type="entry name" value="Glyco_hydro_42_N"/>
</dbReference>
<dbReference type="GO" id="GO:0005975">
    <property type="term" value="P:carbohydrate metabolic process"/>
    <property type="evidence" value="ECO:0007669"/>
    <property type="project" value="InterPro"/>
</dbReference>
<keyword evidence="2" id="KW-0326">Glycosidase</keyword>
<organism evidence="4 5">
    <name type="scientific">Persicobacter diffluens</name>
    <dbReference type="NCBI Taxonomy" id="981"/>
    <lineage>
        <taxon>Bacteria</taxon>
        <taxon>Pseudomonadati</taxon>
        <taxon>Bacteroidota</taxon>
        <taxon>Cytophagia</taxon>
        <taxon>Cytophagales</taxon>
        <taxon>Persicobacteraceae</taxon>
        <taxon>Persicobacter</taxon>
    </lineage>
</organism>
<dbReference type="CDD" id="cd03143">
    <property type="entry name" value="A4_beta-galactosidase_middle_domain"/>
    <property type="match status" value="1"/>
</dbReference>
<gene>
    <name evidence="4" type="ORF">PEDI_48430</name>
</gene>
<evidence type="ECO:0000313" key="5">
    <source>
        <dbReference type="Proteomes" id="UP001310022"/>
    </source>
</evidence>
<evidence type="ECO:0000256" key="2">
    <source>
        <dbReference type="ARBA" id="ARBA00023295"/>
    </source>
</evidence>
<dbReference type="GO" id="GO:0009341">
    <property type="term" value="C:beta-galactosidase complex"/>
    <property type="evidence" value="ECO:0007669"/>
    <property type="project" value="InterPro"/>
</dbReference>
<feature type="domain" description="Glycoside hydrolase family 42 N-terminal" evidence="3">
    <location>
        <begin position="294"/>
        <end position="527"/>
    </location>
</feature>
<sequence length="759" mass="87486">MNSLPKLIFFALLMGFHAVHGQHYDQTLKKQVTSEIKALQKAIEKAEAQGIDCLKEKMTLRTAEVFAEFADWDEAHPAENVRYFKMVHAYKNKADSMATVLPSFERQEILLMLDDAQVSLENLCSGAWSRPKTPKVRWDKVTLEKDQLTFNHQPVFLADWTWKPKTEALQEYYGQLNGFFISPNYLLNEQEKLSPRANKELANIDKKEVGFVFMNHKTVPDWAKKKYGDGFSMREDTYTAYDIDHPGAREMQEMLLGKIVPQLSGKSCSALGYMLCNEPHFYTTKDAWATGPVSDYTMEKFKAWLQQKHGNIQHLNELWHSSFQNFETVKLEIPIAEALQGTAQWYDWVTFNNQRVTEWFQFLKSTTLKYDPEAKVHLKVMPQLWTQNRRNHGLDFEALMELSDIIGNDVGAAHHKLWGKPDQWESKYSFDWRDMCMSYDFFKSLHPEKMVFNTETHYLSTNRSRKLDMSPKYVRMAYWWAHLHGLDASQAWYWARMADGAPKHNAGKGYAASNNHQPRVVNEVTATLMDLNTHSEAIKNFQRQEKPVRIFYSETSATQKADHMDQLFELYESLYFEGLPIGFATAHLMERTAKPWPVVLIKDTPRITAAERECIQAYLKKGGEIITDGKSLKSDEYGRPFPAIRHPGLKTLPPAQTFQKEVSQHAALKAALPKIKVVEENGKAFKTVAWKSMETPEGKLLFSVANFGKDPVDISFRRADGTPCTAVTDMNLSFPYPAIIQLKKYESIFVEVDPEKQEL</sequence>
<dbReference type="EMBL" id="BQKE01000004">
    <property type="protein sequence ID" value="GJM64291.1"/>
    <property type="molecule type" value="Genomic_DNA"/>
</dbReference>
<evidence type="ECO:0000256" key="1">
    <source>
        <dbReference type="ARBA" id="ARBA00022801"/>
    </source>
</evidence>
<dbReference type="Proteomes" id="UP001310022">
    <property type="component" value="Unassembled WGS sequence"/>
</dbReference>
<dbReference type="GO" id="GO:0004565">
    <property type="term" value="F:beta-galactosidase activity"/>
    <property type="evidence" value="ECO:0007669"/>
    <property type="project" value="InterPro"/>
</dbReference>
<dbReference type="Gene3D" id="3.20.20.80">
    <property type="entry name" value="Glycosidases"/>
    <property type="match status" value="1"/>
</dbReference>
<protein>
    <recommendedName>
        <fullName evidence="3">Glycoside hydrolase family 42 N-terminal domain-containing protein</fullName>
    </recommendedName>
</protein>
<dbReference type="InterPro" id="IPR017853">
    <property type="entry name" value="GH"/>
</dbReference>
<dbReference type="InterPro" id="IPR029062">
    <property type="entry name" value="Class_I_gatase-like"/>
</dbReference>
<dbReference type="Gene3D" id="3.40.50.880">
    <property type="match status" value="1"/>
</dbReference>
<reference evidence="4 5" key="1">
    <citation type="submission" date="2021-12" db="EMBL/GenBank/DDBJ databases">
        <title>Genome sequencing of bacteria with rrn-lacking chromosome and rrn-plasmid.</title>
        <authorList>
            <person name="Anda M."/>
            <person name="Iwasaki W."/>
        </authorList>
    </citation>
    <scope>NUCLEOTIDE SEQUENCE [LARGE SCALE GENOMIC DNA]</scope>
    <source>
        <strain evidence="4 5">NBRC 15940</strain>
    </source>
</reference>